<proteinExistence type="predicted"/>
<keyword evidence="1" id="KW-0614">Plasmid</keyword>
<name>A0AAU0F317_9FLAO</name>
<reference evidence="1" key="1">
    <citation type="submission" date="2023-10" db="EMBL/GenBank/DDBJ databases">
        <title>Characterization and whole genome sequencing of a novel strain of Bergeyella porcorum QD2021 isolated from pig.</title>
        <authorList>
            <person name="Liu G."/>
            <person name="Chen C."/>
            <person name="Han X."/>
        </authorList>
    </citation>
    <scope>NUCLEOTIDE SEQUENCE</scope>
    <source>
        <strain evidence="1">QD2021</strain>
        <plasmid evidence="1">pQD2021</plasmid>
    </source>
</reference>
<evidence type="ECO:0000313" key="2">
    <source>
        <dbReference type="Proteomes" id="UP001432059"/>
    </source>
</evidence>
<dbReference type="EMBL" id="CP136427">
    <property type="protein sequence ID" value="WOC53166.1"/>
    <property type="molecule type" value="Genomic_DNA"/>
</dbReference>
<accession>A0AAU0F317</accession>
<evidence type="ECO:0000313" key="1">
    <source>
        <dbReference type="EMBL" id="WOC53166.1"/>
    </source>
</evidence>
<geneLocation type="plasmid" evidence="1 2">
    <name>pQD2021</name>
</geneLocation>
<gene>
    <name evidence="1" type="ORF">BPO_p0083</name>
</gene>
<sequence>MNKKNILLKLFLTLTLQIYCGIISAQSYESIRSKYNYKNENDTTALSDIKLYIAKAKQEKRL</sequence>
<keyword evidence="2" id="KW-1185">Reference proteome</keyword>
<dbReference type="Proteomes" id="UP001432059">
    <property type="component" value="Plasmid pQD2021"/>
</dbReference>
<dbReference type="KEGG" id="bpor:BPO_p0083"/>
<protein>
    <submittedName>
        <fullName evidence="1">Uncharacterized protein</fullName>
    </submittedName>
</protein>
<dbReference type="AlphaFoldDB" id="A0AAU0F317"/>
<organism evidence="1 2">
    <name type="scientific">Bergeyella porcorum</name>
    <dbReference type="NCBI Taxonomy" id="1735111"/>
    <lineage>
        <taxon>Bacteria</taxon>
        <taxon>Pseudomonadati</taxon>
        <taxon>Bacteroidota</taxon>
        <taxon>Flavobacteriia</taxon>
        <taxon>Flavobacteriales</taxon>
        <taxon>Weeksellaceae</taxon>
        <taxon>Bergeyella</taxon>
    </lineage>
</organism>